<dbReference type="InterPro" id="IPR050327">
    <property type="entry name" value="Proton-linked_MCT"/>
</dbReference>
<feature type="transmembrane region" description="Helical" evidence="2">
    <location>
        <begin position="83"/>
        <end position="101"/>
    </location>
</feature>
<sequence>MTAKVPAAPDGGWGWIALAASVSNEILLAGYVEGMGALFVEWQKFFDVGAAEVGWVGILTALNGPFGCLIAGGLTSRYGTRPIVIIGGLVFAALMLAVTFSTELWHIYVLIFVQSFFTGLAFQPTVTVIGFYFQNWLAFANGVTYSGVGIGIIVIPLLVETLSSRLLGESYRQLQHSIHRGGVALVLSGVLMACDYVYMVYFHDSRNAKRRDETTNDQSDHIQEEVNEKLTTPTEPVNQIQMKMLKSDMESENGTEREAVAV</sequence>
<dbReference type="PANTHER" id="PTHR11360:SF284">
    <property type="entry name" value="EG:103B4.3 PROTEIN-RELATED"/>
    <property type="match status" value="1"/>
</dbReference>
<evidence type="ECO:0000256" key="1">
    <source>
        <dbReference type="SAM" id="MobiDB-lite"/>
    </source>
</evidence>
<dbReference type="GO" id="GO:0008028">
    <property type="term" value="F:monocarboxylic acid transmembrane transporter activity"/>
    <property type="evidence" value="ECO:0007669"/>
    <property type="project" value="TreeGrafter"/>
</dbReference>
<keyword evidence="2" id="KW-1133">Transmembrane helix</keyword>
<dbReference type="PANTHER" id="PTHR11360">
    <property type="entry name" value="MONOCARBOXYLATE TRANSPORTER"/>
    <property type="match status" value="1"/>
</dbReference>
<dbReference type="Proteomes" id="UP000230750">
    <property type="component" value="Unassembled WGS sequence"/>
</dbReference>
<organism evidence="3 4">
    <name type="scientific">Stichopus japonicus</name>
    <name type="common">Sea cucumber</name>
    <dbReference type="NCBI Taxonomy" id="307972"/>
    <lineage>
        <taxon>Eukaryota</taxon>
        <taxon>Metazoa</taxon>
        <taxon>Echinodermata</taxon>
        <taxon>Eleutherozoa</taxon>
        <taxon>Echinozoa</taxon>
        <taxon>Holothuroidea</taxon>
        <taxon>Aspidochirotacea</taxon>
        <taxon>Aspidochirotida</taxon>
        <taxon>Stichopodidae</taxon>
        <taxon>Apostichopus</taxon>
    </lineage>
</organism>
<dbReference type="InterPro" id="IPR036259">
    <property type="entry name" value="MFS_trans_sf"/>
</dbReference>
<proteinExistence type="predicted"/>
<name>A0A2G8LL83_STIJA</name>
<evidence type="ECO:0000313" key="4">
    <source>
        <dbReference type="Proteomes" id="UP000230750"/>
    </source>
</evidence>
<evidence type="ECO:0000313" key="3">
    <source>
        <dbReference type="EMBL" id="PIK61004.1"/>
    </source>
</evidence>
<feature type="transmembrane region" description="Helical" evidence="2">
    <location>
        <begin position="136"/>
        <end position="158"/>
    </location>
</feature>
<dbReference type="InterPro" id="IPR011701">
    <property type="entry name" value="MFS"/>
</dbReference>
<feature type="compositionally biased region" description="Basic and acidic residues" evidence="1">
    <location>
        <begin position="209"/>
        <end position="228"/>
    </location>
</feature>
<dbReference type="Gene3D" id="1.20.1250.20">
    <property type="entry name" value="MFS general substrate transporter like domains"/>
    <property type="match status" value="1"/>
</dbReference>
<feature type="transmembrane region" description="Helical" evidence="2">
    <location>
        <begin position="12"/>
        <end position="32"/>
    </location>
</feature>
<keyword evidence="2" id="KW-0472">Membrane</keyword>
<feature type="transmembrane region" description="Helical" evidence="2">
    <location>
        <begin position="107"/>
        <end position="129"/>
    </location>
</feature>
<keyword evidence="4" id="KW-1185">Reference proteome</keyword>
<dbReference type="SUPFAM" id="SSF103473">
    <property type="entry name" value="MFS general substrate transporter"/>
    <property type="match status" value="1"/>
</dbReference>
<dbReference type="EMBL" id="MRZV01000043">
    <property type="protein sequence ID" value="PIK61004.1"/>
    <property type="molecule type" value="Genomic_DNA"/>
</dbReference>
<feature type="transmembrane region" description="Helical" evidence="2">
    <location>
        <begin position="178"/>
        <end position="201"/>
    </location>
</feature>
<keyword evidence="2" id="KW-0812">Transmembrane</keyword>
<dbReference type="OrthoDB" id="6499973at2759"/>
<feature type="region of interest" description="Disordered" evidence="1">
    <location>
        <begin position="209"/>
        <end position="234"/>
    </location>
</feature>
<dbReference type="Pfam" id="PF07690">
    <property type="entry name" value="MFS_1"/>
    <property type="match status" value="1"/>
</dbReference>
<evidence type="ECO:0000256" key="2">
    <source>
        <dbReference type="SAM" id="Phobius"/>
    </source>
</evidence>
<feature type="transmembrane region" description="Helical" evidence="2">
    <location>
        <begin position="52"/>
        <end position="71"/>
    </location>
</feature>
<dbReference type="AlphaFoldDB" id="A0A2G8LL83"/>
<comment type="caution">
    <text evidence="3">The sequence shown here is derived from an EMBL/GenBank/DDBJ whole genome shotgun (WGS) entry which is preliminary data.</text>
</comment>
<protein>
    <submittedName>
        <fullName evidence="3">Putative monocarboxylate transporter 13</fullName>
    </submittedName>
</protein>
<accession>A0A2G8LL83</accession>
<gene>
    <name evidence="3" type="ORF">BSL78_02055</name>
</gene>
<reference evidence="3 4" key="1">
    <citation type="journal article" date="2017" name="PLoS Biol.">
        <title>The sea cucumber genome provides insights into morphological evolution and visceral regeneration.</title>
        <authorList>
            <person name="Zhang X."/>
            <person name="Sun L."/>
            <person name="Yuan J."/>
            <person name="Sun Y."/>
            <person name="Gao Y."/>
            <person name="Zhang L."/>
            <person name="Li S."/>
            <person name="Dai H."/>
            <person name="Hamel J.F."/>
            <person name="Liu C."/>
            <person name="Yu Y."/>
            <person name="Liu S."/>
            <person name="Lin W."/>
            <person name="Guo K."/>
            <person name="Jin S."/>
            <person name="Xu P."/>
            <person name="Storey K.B."/>
            <person name="Huan P."/>
            <person name="Zhang T."/>
            <person name="Zhou Y."/>
            <person name="Zhang J."/>
            <person name="Lin C."/>
            <person name="Li X."/>
            <person name="Xing L."/>
            <person name="Huo D."/>
            <person name="Sun M."/>
            <person name="Wang L."/>
            <person name="Mercier A."/>
            <person name="Li F."/>
            <person name="Yang H."/>
            <person name="Xiang J."/>
        </authorList>
    </citation>
    <scope>NUCLEOTIDE SEQUENCE [LARGE SCALE GENOMIC DNA]</scope>
    <source>
        <strain evidence="3">Shaxun</strain>
        <tissue evidence="3">Muscle</tissue>
    </source>
</reference>